<dbReference type="EMBL" id="CP022163">
    <property type="protein sequence ID" value="ATB33303.1"/>
    <property type="molecule type" value="Genomic_DNA"/>
</dbReference>
<dbReference type="Gene3D" id="1.25.40.10">
    <property type="entry name" value="Tetratricopeptide repeat domain"/>
    <property type="match status" value="1"/>
</dbReference>
<reference evidence="1 2" key="1">
    <citation type="submission" date="2017-06" db="EMBL/GenBank/DDBJ databases">
        <authorList>
            <person name="Kim H.J."/>
            <person name="Triplett B.A."/>
        </authorList>
    </citation>
    <scope>NUCLEOTIDE SEQUENCE [LARGE SCALE GENOMIC DNA]</scope>
    <source>
        <strain evidence="1 2">DSM 14713</strain>
    </source>
</reference>
<dbReference type="Proteomes" id="UP000217289">
    <property type="component" value="Chromosome"/>
</dbReference>
<evidence type="ECO:0000313" key="1">
    <source>
        <dbReference type="EMBL" id="ATB33303.1"/>
    </source>
</evidence>
<evidence type="ECO:0008006" key="3">
    <source>
        <dbReference type="Google" id="ProtNLM"/>
    </source>
</evidence>
<dbReference type="AlphaFoldDB" id="A0A250IPX8"/>
<keyword evidence="2" id="KW-1185">Reference proteome</keyword>
<dbReference type="OrthoDB" id="5514394at2"/>
<protein>
    <recommendedName>
        <fullName evidence="3">Tetratricopeptide repeat protein</fullName>
    </recommendedName>
</protein>
<dbReference type="KEGG" id="mbd:MEBOL_006795"/>
<dbReference type="InterPro" id="IPR011990">
    <property type="entry name" value="TPR-like_helical_dom_sf"/>
</dbReference>
<dbReference type="RefSeq" id="WP_157823840.1">
    <property type="nucleotide sequence ID" value="NZ_CP022163.1"/>
</dbReference>
<gene>
    <name evidence="1" type="ORF">MEBOL_006795</name>
</gene>
<dbReference type="SUPFAM" id="SSF48452">
    <property type="entry name" value="TPR-like"/>
    <property type="match status" value="1"/>
</dbReference>
<sequence>MTDHLEFLAKRVLETGGAEAERAFRDTLRHVSDPAVLRVLAGKFYAEPEVSVPTYERLLELMPKDVLTRVEFGFIYFLMGEDGEARRQLGMAQALDPEHVQVLTLEAALARESAEKVRLYRRILQKEPLNEIARGKLRELGETP</sequence>
<accession>A0A250IPX8</accession>
<proteinExistence type="predicted"/>
<name>A0A250IPX8_9BACT</name>
<evidence type="ECO:0000313" key="2">
    <source>
        <dbReference type="Proteomes" id="UP000217289"/>
    </source>
</evidence>
<organism evidence="1 2">
    <name type="scientific">Melittangium boletus DSM 14713</name>
    <dbReference type="NCBI Taxonomy" id="1294270"/>
    <lineage>
        <taxon>Bacteria</taxon>
        <taxon>Pseudomonadati</taxon>
        <taxon>Myxococcota</taxon>
        <taxon>Myxococcia</taxon>
        <taxon>Myxococcales</taxon>
        <taxon>Cystobacterineae</taxon>
        <taxon>Archangiaceae</taxon>
        <taxon>Melittangium</taxon>
    </lineage>
</organism>